<evidence type="ECO:0000313" key="8">
    <source>
        <dbReference type="Ensembl" id="ENSPSIP00000004269.1"/>
    </source>
</evidence>
<reference evidence="9" key="1">
    <citation type="submission" date="2011-10" db="EMBL/GenBank/DDBJ databases">
        <authorList>
            <consortium name="Soft-shell Turtle Genome Consortium"/>
        </authorList>
    </citation>
    <scope>NUCLEOTIDE SEQUENCE [LARGE SCALE GENOMIC DNA]</scope>
    <source>
        <strain evidence="9">Daiwa-1</strain>
    </source>
</reference>
<dbReference type="PANTHER" id="PTHR24100">
    <property type="entry name" value="BUTYROPHILIN"/>
    <property type="match status" value="1"/>
</dbReference>
<keyword evidence="3" id="KW-0732">Signal</keyword>
<keyword evidence="6" id="KW-0393">Immunoglobulin domain</keyword>
<keyword evidence="9" id="KW-1185">Reference proteome</keyword>
<dbReference type="PROSITE" id="PS50835">
    <property type="entry name" value="IG_LIKE"/>
    <property type="match status" value="2"/>
</dbReference>
<organism evidence="8 9">
    <name type="scientific">Pelodiscus sinensis</name>
    <name type="common">Chinese softshell turtle</name>
    <name type="synonym">Trionyx sinensis</name>
    <dbReference type="NCBI Taxonomy" id="13735"/>
    <lineage>
        <taxon>Eukaryota</taxon>
        <taxon>Metazoa</taxon>
        <taxon>Chordata</taxon>
        <taxon>Craniata</taxon>
        <taxon>Vertebrata</taxon>
        <taxon>Euteleostomi</taxon>
        <taxon>Archelosauria</taxon>
        <taxon>Testudinata</taxon>
        <taxon>Testudines</taxon>
        <taxon>Cryptodira</taxon>
        <taxon>Trionychia</taxon>
        <taxon>Trionychidae</taxon>
        <taxon>Pelodiscus</taxon>
    </lineage>
</organism>
<evidence type="ECO:0000256" key="1">
    <source>
        <dbReference type="ARBA" id="ARBA00004370"/>
    </source>
</evidence>
<evidence type="ECO:0000256" key="5">
    <source>
        <dbReference type="ARBA" id="ARBA00023136"/>
    </source>
</evidence>
<dbReference type="EMBL" id="AGCU01130838">
    <property type="status" value="NOT_ANNOTATED_CDS"/>
    <property type="molecule type" value="Genomic_DNA"/>
</dbReference>
<dbReference type="FunFam" id="2.60.40.10:FF:000208">
    <property type="entry name" value="Butyrophilin subfamily 1 member A1"/>
    <property type="match status" value="1"/>
</dbReference>
<dbReference type="GO" id="GO:0009897">
    <property type="term" value="C:external side of plasma membrane"/>
    <property type="evidence" value="ECO:0007669"/>
    <property type="project" value="TreeGrafter"/>
</dbReference>
<protein>
    <recommendedName>
        <fullName evidence="7">Ig-like domain-containing protein</fullName>
    </recommendedName>
</protein>
<comment type="subcellular location">
    <subcellularLocation>
        <location evidence="1">Membrane</location>
    </subcellularLocation>
</comment>
<dbReference type="Proteomes" id="UP000007267">
    <property type="component" value="Unassembled WGS sequence"/>
</dbReference>
<feature type="domain" description="Ig-like" evidence="7">
    <location>
        <begin position="1"/>
        <end position="82"/>
    </location>
</feature>
<sequence>MEVRWFRSEITPFVHLYQHKQDEYVQQMPEYRGRTKLLKASITEGIVDLRIINVRHSDKGLYRCSVQDGDFHEESVLELEVAALGSAPRISVEGHQDGGIRVVCQSAGWYPQPQVLWRDPKGQPLSASTETKSEEEGGFFQIKNSIVVTENSNKNLSC</sequence>
<reference evidence="8" key="3">
    <citation type="submission" date="2025-08" db="UniProtKB">
        <authorList>
            <consortium name="Ensembl"/>
        </authorList>
    </citation>
    <scope>IDENTIFICATION</scope>
</reference>
<dbReference type="PANTHER" id="PTHR24100:SF149">
    <property type="entry name" value="BG-LIKE ANTIGEN 1-RELATED"/>
    <property type="match status" value="1"/>
</dbReference>
<dbReference type="InterPro" id="IPR007110">
    <property type="entry name" value="Ig-like_dom"/>
</dbReference>
<dbReference type="InterPro" id="IPR013783">
    <property type="entry name" value="Ig-like_fold"/>
</dbReference>
<keyword evidence="2" id="KW-0812">Transmembrane</keyword>
<evidence type="ECO:0000313" key="9">
    <source>
        <dbReference type="Proteomes" id="UP000007267"/>
    </source>
</evidence>
<dbReference type="FunFam" id="2.60.40.10:FF:000088">
    <property type="entry name" value="Butyrophilin subfamily 1 member A1"/>
    <property type="match status" value="1"/>
</dbReference>
<feature type="domain" description="Ig-like" evidence="7">
    <location>
        <begin position="88"/>
        <end position="158"/>
    </location>
</feature>
<dbReference type="InterPro" id="IPR053896">
    <property type="entry name" value="BTN3A2-like_Ig-C"/>
</dbReference>
<evidence type="ECO:0000256" key="3">
    <source>
        <dbReference type="ARBA" id="ARBA00022729"/>
    </source>
</evidence>
<evidence type="ECO:0000256" key="6">
    <source>
        <dbReference type="ARBA" id="ARBA00023319"/>
    </source>
</evidence>
<dbReference type="AlphaFoldDB" id="K7F8A9"/>
<proteinExistence type="predicted"/>
<dbReference type="SUPFAM" id="SSF48726">
    <property type="entry name" value="Immunoglobulin"/>
    <property type="match status" value="2"/>
</dbReference>
<evidence type="ECO:0000256" key="2">
    <source>
        <dbReference type="ARBA" id="ARBA00022692"/>
    </source>
</evidence>
<keyword evidence="4" id="KW-1133">Transmembrane helix</keyword>
<dbReference type="GeneTree" id="ENSGT00940000162079"/>
<evidence type="ECO:0000256" key="4">
    <source>
        <dbReference type="ARBA" id="ARBA00022989"/>
    </source>
</evidence>
<reference evidence="8" key="4">
    <citation type="submission" date="2025-09" db="UniProtKB">
        <authorList>
            <consortium name="Ensembl"/>
        </authorList>
    </citation>
    <scope>IDENTIFICATION</scope>
</reference>
<dbReference type="Pfam" id="PF07686">
    <property type="entry name" value="V-set"/>
    <property type="match status" value="1"/>
</dbReference>
<dbReference type="GO" id="GO:0050852">
    <property type="term" value="P:T cell receptor signaling pathway"/>
    <property type="evidence" value="ECO:0007669"/>
    <property type="project" value="TreeGrafter"/>
</dbReference>
<dbReference type="InterPro" id="IPR050504">
    <property type="entry name" value="IgSF_BTN/MOG"/>
</dbReference>
<dbReference type="InterPro" id="IPR036179">
    <property type="entry name" value="Ig-like_dom_sf"/>
</dbReference>
<accession>K7F8A9</accession>
<dbReference type="InterPro" id="IPR013106">
    <property type="entry name" value="Ig_V-set"/>
</dbReference>
<name>K7F8A9_PELSI</name>
<keyword evidence="5" id="KW-0472">Membrane</keyword>
<dbReference type="GO" id="GO:0001817">
    <property type="term" value="P:regulation of cytokine production"/>
    <property type="evidence" value="ECO:0007669"/>
    <property type="project" value="TreeGrafter"/>
</dbReference>
<dbReference type="Ensembl" id="ENSPSIT00000004292.1">
    <property type="protein sequence ID" value="ENSPSIP00000004269.1"/>
    <property type="gene ID" value="ENSPSIG00000004024.1"/>
</dbReference>
<dbReference type="HOGENOM" id="CLU_013137_8_4_1"/>
<dbReference type="Gene3D" id="2.60.40.10">
    <property type="entry name" value="Immunoglobulins"/>
    <property type="match status" value="2"/>
</dbReference>
<dbReference type="Pfam" id="PF22705">
    <property type="entry name" value="C2-set_3"/>
    <property type="match status" value="1"/>
</dbReference>
<reference evidence="9" key="2">
    <citation type="journal article" date="2013" name="Nat. Genet.">
        <title>The draft genomes of soft-shell turtle and green sea turtle yield insights into the development and evolution of the turtle-specific body plan.</title>
        <authorList>
            <person name="Wang Z."/>
            <person name="Pascual-Anaya J."/>
            <person name="Zadissa A."/>
            <person name="Li W."/>
            <person name="Niimura Y."/>
            <person name="Huang Z."/>
            <person name="Li C."/>
            <person name="White S."/>
            <person name="Xiong Z."/>
            <person name="Fang D."/>
            <person name="Wang B."/>
            <person name="Ming Y."/>
            <person name="Chen Y."/>
            <person name="Zheng Y."/>
            <person name="Kuraku S."/>
            <person name="Pignatelli M."/>
            <person name="Herrero J."/>
            <person name="Beal K."/>
            <person name="Nozawa M."/>
            <person name="Li Q."/>
            <person name="Wang J."/>
            <person name="Zhang H."/>
            <person name="Yu L."/>
            <person name="Shigenobu S."/>
            <person name="Wang J."/>
            <person name="Liu J."/>
            <person name="Flicek P."/>
            <person name="Searle S."/>
            <person name="Wang J."/>
            <person name="Kuratani S."/>
            <person name="Yin Y."/>
            <person name="Aken B."/>
            <person name="Zhang G."/>
            <person name="Irie N."/>
        </authorList>
    </citation>
    <scope>NUCLEOTIDE SEQUENCE [LARGE SCALE GENOMIC DNA]</scope>
    <source>
        <strain evidence="9">Daiwa-1</strain>
    </source>
</reference>
<evidence type="ECO:0000259" key="7">
    <source>
        <dbReference type="PROSITE" id="PS50835"/>
    </source>
</evidence>
<dbReference type="GO" id="GO:0005102">
    <property type="term" value="F:signaling receptor binding"/>
    <property type="evidence" value="ECO:0007669"/>
    <property type="project" value="TreeGrafter"/>
</dbReference>